<name>A0A7J9FI95_9ROSI</name>
<protein>
    <submittedName>
        <fullName evidence="1">Uncharacterized protein</fullName>
    </submittedName>
</protein>
<accession>A0A7J9FI95</accession>
<reference evidence="1 2" key="1">
    <citation type="journal article" date="2019" name="Genome Biol. Evol.">
        <title>Insights into the evolution of the New World diploid cottons (Gossypium, subgenus Houzingenia) based on genome sequencing.</title>
        <authorList>
            <person name="Grover C.E."/>
            <person name="Arick M.A. 2nd"/>
            <person name="Thrash A."/>
            <person name="Conover J.L."/>
            <person name="Sanders W.S."/>
            <person name="Peterson D.G."/>
            <person name="Frelichowski J.E."/>
            <person name="Scheffler J.A."/>
            <person name="Scheffler B.E."/>
            <person name="Wendel J.F."/>
        </authorList>
    </citation>
    <scope>NUCLEOTIDE SEQUENCE [LARGE SCALE GENOMIC DNA]</scope>
    <source>
        <strain evidence="1">8</strain>
        <tissue evidence="1">Leaf</tissue>
    </source>
</reference>
<organism evidence="1 2">
    <name type="scientific">Gossypium trilobum</name>
    <dbReference type="NCBI Taxonomy" id="34281"/>
    <lineage>
        <taxon>Eukaryota</taxon>
        <taxon>Viridiplantae</taxon>
        <taxon>Streptophyta</taxon>
        <taxon>Embryophyta</taxon>
        <taxon>Tracheophyta</taxon>
        <taxon>Spermatophyta</taxon>
        <taxon>Magnoliopsida</taxon>
        <taxon>eudicotyledons</taxon>
        <taxon>Gunneridae</taxon>
        <taxon>Pentapetalae</taxon>
        <taxon>rosids</taxon>
        <taxon>malvids</taxon>
        <taxon>Malvales</taxon>
        <taxon>Malvaceae</taxon>
        <taxon>Malvoideae</taxon>
        <taxon>Gossypium</taxon>
    </lineage>
</organism>
<proteinExistence type="predicted"/>
<sequence length="23" mass="2672">MTYSCIHQGVIHYLHGSRTKLIN</sequence>
<dbReference type="AlphaFoldDB" id="A0A7J9FI95"/>
<keyword evidence="2" id="KW-1185">Reference proteome</keyword>
<evidence type="ECO:0000313" key="1">
    <source>
        <dbReference type="EMBL" id="MBA0785023.1"/>
    </source>
</evidence>
<comment type="caution">
    <text evidence="1">The sequence shown here is derived from an EMBL/GenBank/DDBJ whole genome shotgun (WGS) entry which is preliminary data.</text>
</comment>
<dbReference type="EMBL" id="JABEZW010217420">
    <property type="protein sequence ID" value="MBA0785023.1"/>
    <property type="molecule type" value="Genomic_DNA"/>
</dbReference>
<evidence type="ECO:0000313" key="2">
    <source>
        <dbReference type="Proteomes" id="UP000593568"/>
    </source>
</evidence>
<gene>
    <name evidence="1" type="ORF">Gotri_027437</name>
</gene>
<dbReference type="Proteomes" id="UP000593568">
    <property type="component" value="Unassembled WGS sequence"/>
</dbReference>